<evidence type="ECO:0000313" key="2">
    <source>
        <dbReference type="EMBL" id="GLQ56008.1"/>
    </source>
</evidence>
<feature type="transmembrane region" description="Helical" evidence="1">
    <location>
        <begin position="109"/>
        <end position="138"/>
    </location>
</feature>
<name>A0ABQ5W7J7_9HYPH</name>
<keyword evidence="1" id="KW-0812">Transmembrane</keyword>
<keyword evidence="1" id="KW-1133">Transmembrane helix</keyword>
<dbReference type="EMBL" id="BSNS01000015">
    <property type="protein sequence ID" value="GLQ56008.1"/>
    <property type="molecule type" value="Genomic_DNA"/>
</dbReference>
<feature type="transmembrane region" description="Helical" evidence="1">
    <location>
        <begin position="20"/>
        <end position="41"/>
    </location>
</feature>
<gene>
    <name evidence="2" type="ORF">GCM10010862_32670</name>
</gene>
<feature type="transmembrane region" description="Helical" evidence="1">
    <location>
        <begin position="61"/>
        <end position="88"/>
    </location>
</feature>
<keyword evidence="3" id="KW-1185">Reference proteome</keyword>
<sequence>MKAFFALVHRELLEHRGAFLVAPLALIGILFTMIVLAYVSGRLNFELAAMVNPPALRVFEVGFLGFAVAWWLYLLGVLFFYCADGFSADKRNNSMLFWKSMPQSDFKILLAKFGAATALFPGLIYAAALVCGVIVYVLTLIMVSVGGEDMGTFILGAVRAYLSIAGGILVALAASILWFAPFFAWVGALSTIVGRWSVPLSILVPLLAAGIENMYVSGPAPEGGWIWSYLSYRVDFPINEEGYLRSWFMSGERFDVYQFTLDLVGRTDWMQVVLGLAFALVAIFAASEYRRRTIDN</sequence>
<reference evidence="3" key="1">
    <citation type="journal article" date="2019" name="Int. J. Syst. Evol. Microbiol.">
        <title>The Global Catalogue of Microorganisms (GCM) 10K type strain sequencing project: providing services to taxonomists for standard genome sequencing and annotation.</title>
        <authorList>
            <consortium name="The Broad Institute Genomics Platform"/>
            <consortium name="The Broad Institute Genome Sequencing Center for Infectious Disease"/>
            <person name="Wu L."/>
            <person name="Ma J."/>
        </authorList>
    </citation>
    <scope>NUCLEOTIDE SEQUENCE [LARGE SCALE GENOMIC DNA]</scope>
    <source>
        <strain evidence="3">NBRC 112416</strain>
    </source>
</reference>
<accession>A0ABQ5W7J7</accession>
<feature type="transmembrane region" description="Helical" evidence="1">
    <location>
        <begin position="158"/>
        <end position="180"/>
    </location>
</feature>
<evidence type="ECO:0000256" key="1">
    <source>
        <dbReference type="SAM" id="Phobius"/>
    </source>
</evidence>
<comment type="caution">
    <text evidence="2">The sequence shown here is derived from an EMBL/GenBank/DDBJ whole genome shotgun (WGS) entry which is preliminary data.</text>
</comment>
<protein>
    <submittedName>
        <fullName evidence="2">ABC transporter permease</fullName>
    </submittedName>
</protein>
<dbReference type="RefSeq" id="WP_284341424.1">
    <property type="nucleotide sequence ID" value="NZ_BSNS01000015.1"/>
</dbReference>
<organism evidence="2 3">
    <name type="scientific">Devosia nitrariae</name>
    <dbReference type="NCBI Taxonomy" id="2071872"/>
    <lineage>
        <taxon>Bacteria</taxon>
        <taxon>Pseudomonadati</taxon>
        <taxon>Pseudomonadota</taxon>
        <taxon>Alphaproteobacteria</taxon>
        <taxon>Hyphomicrobiales</taxon>
        <taxon>Devosiaceae</taxon>
        <taxon>Devosia</taxon>
    </lineage>
</organism>
<proteinExistence type="predicted"/>
<evidence type="ECO:0000313" key="3">
    <source>
        <dbReference type="Proteomes" id="UP001156691"/>
    </source>
</evidence>
<feature type="transmembrane region" description="Helical" evidence="1">
    <location>
        <begin position="192"/>
        <end position="211"/>
    </location>
</feature>
<dbReference type="Proteomes" id="UP001156691">
    <property type="component" value="Unassembled WGS sequence"/>
</dbReference>
<keyword evidence="1" id="KW-0472">Membrane</keyword>
<feature type="transmembrane region" description="Helical" evidence="1">
    <location>
        <begin position="269"/>
        <end position="287"/>
    </location>
</feature>